<dbReference type="AlphaFoldDB" id="A0A5N3P7L2"/>
<proteinExistence type="predicted"/>
<dbReference type="OrthoDB" id="7864982at2"/>
<protein>
    <recommendedName>
        <fullName evidence="3">PepSY domain-containing protein</fullName>
    </recommendedName>
</protein>
<dbReference type="EMBL" id="VCMV01000031">
    <property type="protein sequence ID" value="KAB0265655.1"/>
    <property type="molecule type" value="Genomic_DNA"/>
</dbReference>
<comment type="caution">
    <text evidence="1">The sequence shown here is derived from an EMBL/GenBank/DDBJ whole genome shotgun (WGS) entry which is preliminary data.</text>
</comment>
<dbReference type="Proteomes" id="UP000325684">
    <property type="component" value="Unassembled WGS sequence"/>
</dbReference>
<organism evidence="1 2">
    <name type="scientific">Microvirga brassicacearum</name>
    <dbReference type="NCBI Taxonomy" id="2580413"/>
    <lineage>
        <taxon>Bacteria</taxon>
        <taxon>Pseudomonadati</taxon>
        <taxon>Pseudomonadota</taxon>
        <taxon>Alphaproteobacteria</taxon>
        <taxon>Hyphomicrobiales</taxon>
        <taxon>Methylobacteriaceae</taxon>
        <taxon>Microvirga</taxon>
    </lineage>
</organism>
<sequence>MRLAYWIIALSGIALGGLTLEGLTGVARAQSAASALENCLAPRAVREAVAAKGVVAPASAVMTARKQVPNADVVRANLCHSDDALVYIIMALQKDGRIVQVTIDGPSGRVKSVH</sequence>
<accession>A0A5N3P7L2</accession>
<evidence type="ECO:0008006" key="3">
    <source>
        <dbReference type="Google" id="ProtNLM"/>
    </source>
</evidence>
<dbReference type="RefSeq" id="WP_150946891.1">
    <property type="nucleotide sequence ID" value="NZ_VCMV01000031.1"/>
</dbReference>
<gene>
    <name evidence="1" type="ORF">FEZ63_17590</name>
</gene>
<keyword evidence="2" id="KW-1185">Reference proteome</keyword>
<evidence type="ECO:0000313" key="2">
    <source>
        <dbReference type="Proteomes" id="UP000325684"/>
    </source>
</evidence>
<evidence type="ECO:0000313" key="1">
    <source>
        <dbReference type="EMBL" id="KAB0265655.1"/>
    </source>
</evidence>
<reference evidence="1 2" key="1">
    <citation type="journal article" date="2019" name="Microorganisms">
        <title>Genome Insights into the Novel Species Microvirga brassicacearum, a Rapeseed Endophyte with Biotechnological Potential.</title>
        <authorList>
            <person name="Jimenez-Gomez A."/>
            <person name="Saati-Santamaria Z."/>
            <person name="Igual J.M."/>
            <person name="Rivas R."/>
            <person name="Mateos P.F."/>
            <person name="Garcia-Fraile P."/>
        </authorList>
    </citation>
    <scope>NUCLEOTIDE SEQUENCE [LARGE SCALE GENOMIC DNA]</scope>
    <source>
        <strain evidence="1 2">CDVBN77</strain>
    </source>
</reference>
<name>A0A5N3P7L2_9HYPH</name>